<protein>
    <recommendedName>
        <fullName evidence="3">Lipoprotein</fullName>
    </recommendedName>
</protein>
<dbReference type="Proteomes" id="UP000286246">
    <property type="component" value="Unassembled WGS sequence"/>
</dbReference>
<evidence type="ECO:0008006" key="3">
    <source>
        <dbReference type="Google" id="ProtNLM"/>
    </source>
</evidence>
<accession>A0A420BJR2</accession>
<dbReference type="RefSeq" id="WP_120258615.1">
    <property type="nucleotide sequence ID" value="NZ_RAPY01000001.1"/>
</dbReference>
<keyword evidence="2" id="KW-1185">Reference proteome</keyword>
<reference evidence="1 2" key="1">
    <citation type="submission" date="2018-09" db="EMBL/GenBank/DDBJ databases">
        <title>Genomic Encyclopedia of Type Strains, Phase III (KMG-III): the genomes of soil and plant-associated and newly described type strains.</title>
        <authorList>
            <person name="Whitman W."/>
        </authorList>
    </citation>
    <scope>NUCLEOTIDE SEQUENCE [LARGE SCALE GENOMIC DNA]</scope>
    <source>
        <strain evidence="1 2">CECT 7938</strain>
    </source>
</reference>
<organism evidence="1 2">
    <name type="scientific">Sphingobacterium detergens</name>
    <dbReference type="NCBI Taxonomy" id="1145106"/>
    <lineage>
        <taxon>Bacteria</taxon>
        <taxon>Pseudomonadati</taxon>
        <taxon>Bacteroidota</taxon>
        <taxon>Sphingobacteriia</taxon>
        <taxon>Sphingobacteriales</taxon>
        <taxon>Sphingobacteriaceae</taxon>
        <taxon>Sphingobacterium</taxon>
    </lineage>
</organism>
<dbReference type="EMBL" id="RAPY01000001">
    <property type="protein sequence ID" value="RKE57011.1"/>
    <property type="molecule type" value="Genomic_DNA"/>
</dbReference>
<sequence length="331" mass="37290">MGKVFHRGRFIVPALGNKQVCWMLMIGVFLMTSCRTIKDPGIRDTLYNSNCNQRNLYSYTADQLPVALYQQQLSKRLTEKFDHNTLNMANAIGILDLIDKYMQLRTRRDSTSVEARLRILEIKQDIDHRINAASIEISAVSSEMDCEEERVSQVANYLKGRQGDRESKLTKGAIVVGALGAILAGGAVKNEGVSNTIGITAGIGEAGLGLMMIFNKESVEFHHKRNALKDVWDNVETSAIFPPLVWYYLKYKNPSIGQDKSLREQIVEKWTNLGQINLDPKKSSVPLFFGEGGKYSTDELENRADMYDQLESSITLMKQDLKALMLELDKI</sequence>
<evidence type="ECO:0000313" key="2">
    <source>
        <dbReference type="Proteomes" id="UP000286246"/>
    </source>
</evidence>
<gene>
    <name evidence="1" type="ORF">DFQ12_1885</name>
</gene>
<proteinExistence type="predicted"/>
<evidence type="ECO:0000313" key="1">
    <source>
        <dbReference type="EMBL" id="RKE57011.1"/>
    </source>
</evidence>
<dbReference type="PROSITE" id="PS51257">
    <property type="entry name" value="PROKAR_LIPOPROTEIN"/>
    <property type="match status" value="1"/>
</dbReference>
<dbReference type="AlphaFoldDB" id="A0A420BJR2"/>
<comment type="caution">
    <text evidence="1">The sequence shown here is derived from an EMBL/GenBank/DDBJ whole genome shotgun (WGS) entry which is preliminary data.</text>
</comment>
<name>A0A420BJR2_SPHD1</name>
<dbReference type="OrthoDB" id="836646at2"/>